<dbReference type="Proteomes" id="UP001163046">
    <property type="component" value="Unassembled WGS sequence"/>
</dbReference>
<dbReference type="EMBL" id="MU826850">
    <property type="protein sequence ID" value="KAJ7371239.1"/>
    <property type="molecule type" value="Genomic_DNA"/>
</dbReference>
<sequence length="133" mass="15139">MGKNANGVVSLNTECERKYRSWSDPNRDFNGGNTDISSQTETFYKDLQGMWKLLPRLGKTTNTEKPDCFEEKSFCDSLSSFPCSSITSRSPSVLTEDGEDCFLLKRKTVLNWVHNSRREGCSNKETRRVPVTI</sequence>
<proteinExistence type="predicted"/>
<gene>
    <name evidence="1" type="ORF">OS493_027353</name>
</gene>
<reference evidence="1" key="1">
    <citation type="submission" date="2023-01" db="EMBL/GenBank/DDBJ databases">
        <title>Genome assembly of the deep-sea coral Lophelia pertusa.</title>
        <authorList>
            <person name="Herrera S."/>
            <person name="Cordes E."/>
        </authorList>
    </citation>
    <scope>NUCLEOTIDE SEQUENCE</scope>
    <source>
        <strain evidence="1">USNM1676648</strain>
        <tissue evidence="1">Polyp</tissue>
    </source>
</reference>
<dbReference type="AlphaFoldDB" id="A0A9W9YYT6"/>
<keyword evidence="2" id="KW-1185">Reference proteome</keyword>
<protein>
    <submittedName>
        <fullName evidence="1">Uncharacterized protein</fullName>
    </submittedName>
</protein>
<accession>A0A9W9YYT6</accession>
<evidence type="ECO:0000313" key="1">
    <source>
        <dbReference type="EMBL" id="KAJ7371239.1"/>
    </source>
</evidence>
<name>A0A9W9YYT6_9CNID</name>
<comment type="caution">
    <text evidence="1">The sequence shown here is derived from an EMBL/GenBank/DDBJ whole genome shotgun (WGS) entry which is preliminary data.</text>
</comment>
<evidence type="ECO:0000313" key="2">
    <source>
        <dbReference type="Proteomes" id="UP001163046"/>
    </source>
</evidence>
<organism evidence="1 2">
    <name type="scientific">Desmophyllum pertusum</name>
    <dbReference type="NCBI Taxonomy" id="174260"/>
    <lineage>
        <taxon>Eukaryota</taxon>
        <taxon>Metazoa</taxon>
        <taxon>Cnidaria</taxon>
        <taxon>Anthozoa</taxon>
        <taxon>Hexacorallia</taxon>
        <taxon>Scleractinia</taxon>
        <taxon>Caryophylliina</taxon>
        <taxon>Caryophylliidae</taxon>
        <taxon>Desmophyllum</taxon>
    </lineage>
</organism>